<sequence length="237" mass="27678">MQLSSPNRQETEETEEDDQMETTSTDMIMTMVNRSQRDENLLKPNSRVKYDPDLMIKYLFDNGSFGRKEDEKNDTNVIKICKVKVTKTGGTMLAHYYARIKLANGYTFEFHPGSQPKTFQTVHSNGTVIMVRVMCSDCCKKELIEYVKGENKFNIAFQNCESILCKRKSVQTVLITIALLIVLINLMAFSFLHLFFILVIIVLLYINNNYMIRDPSVSICAHYDKKQTHDEQRWWKW</sequence>
<evidence type="ECO:0000313" key="3">
    <source>
        <dbReference type="EMBL" id="AGE89927.1"/>
    </source>
</evidence>
<dbReference type="Proteomes" id="UP000232896">
    <property type="component" value="Segment"/>
</dbReference>
<gene>
    <name evidence="3" type="ORF">SlsnVgp072</name>
</gene>
<evidence type="ECO:0000256" key="1">
    <source>
        <dbReference type="SAM" id="MobiDB-lite"/>
    </source>
</evidence>
<keyword evidence="4" id="KW-1185">Reference proteome</keyword>
<keyword evidence="2" id="KW-0472">Membrane</keyword>
<evidence type="ECO:0000313" key="4">
    <source>
        <dbReference type="Proteomes" id="UP000232896"/>
    </source>
</evidence>
<organismHost>
    <name type="scientific">Lepidoptera</name>
    <name type="common">moths &amp; butterflies</name>
    <dbReference type="NCBI Taxonomy" id="7088"/>
</organismHost>
<dbReference type="OrthoDB" id="10138at10239"/>
<evidence type="ECO:0000256" key="2">
    <source>
        <dbReference type="SAM" id="Phobius"/>
    </source>
</evidence>
<reference evidence="3 4" key="1">
    <citation type="journal article" date="2013" name="Virus Res.">
        <title>Determination and analysis of the genome sequence of Spodoptera littoralis multiple nucleopolyhedrovirus.</title>
        <authorList>
            <person name="Breitenbach J.E."/>
            <person name="El-Sheikh el.-S.A."/>
            <person name="Harrison R.L."/>
            <person name="Rowley D.L."/>
            <person name="Sparks M.E."/>
            <person name="Gundersen-Rindal D.E."/>
            <person name="Popham H.J."/>
        </authorList>
    </citation>
    <scope>NUCLEOTIDE SEQUENCE [LARGE SCALE GENOMIC DNA]</scope>
    <source>
        <strain evidence="3">AN1956</strain>
    </source>
</reference>
<dbReference type="Pfam" id="PF05820">
    <property type="entry name" value="Ac81"/>
    <property type="match status" value="1"/>
</dbReference>
<feature type="transmembrane region" description="Helical" evidence="2">
    <location>
        <begin position="173"/>
        <end position="206"/>
    </location>
</feature>
<accession>M1JSK8</accession>
<dbReference type="InterPro" id="IPR008563">
    <property type="entry name" value="AcMNPV_AC81"/>
</dbReference>
<protein>
    <recommendedName>
        <fullName evidence="5">Ac81</fullName>
    </recommendedName>
</protein>
<keyword evidence="2" id="KW-0812">Transmembrane</keyword>
<dbReference type="EMBL" id="JX454574">
    <property type="protein sequence ID" value="AGE89927.1"/>
    <property type="molecule type" value="Genomic_DNA"/>
</dbReference>
<organism evidence="3 4">
    <name type="scientific">Spodoptera littoralis nuclear polyhedrosis virus</name>
    <name type="common">SlNPV</name>
    <dbReference type="NCBI Taxonomy" id="10456"/>
    <lineage>
        <taxon>Viruses</taxon>
        <taxon>Viruses incertae sedis</taxon>
        <taxon>Naldaviricetes</taxon>
        <taxon>Lefavirales</taxon>
        <taxon>Baculoviridae</taxon>
        <taxon>Alphabaculovirus</taxon>
        <taxon>Alphabaculovirus splittoralis</taxon>
    </lineage>
</organism>
<proteinExistence type="predicted"/>
<name>M1JSK8_NPVSL</name>
<evidence type="ECO:0008006" key="5">
    <source>
        <dbReference type="Google" id="ProtNLM"/>
    </source>
</evidence>
<keyword evidence="2" id="KW-1133">Transmembrane helix</keyword>
<feature type="region of interest" description="Disordered" evidence="1">
    <location>
        <begin position="1"/>
        <end position="24"/>
    </location>
</feature>